<accession>A0ABT7IKU6</accession>
<dbReference type="EMBL" id="JAKZJU020000001">
    <property type="protein sequence ID" value="MDL2058993.1"/>
    <property type="molecule type" value="Genomic_DNA"/>
</dbReference>
<reference evidence="1" key="1">
    <citation type="submission" date="2023-03" db="EMBL/GenBank/DDBJ databases">
        <title>Mesosutterella sp. nov. isolated from porcine feces.</title>
        <authorList>
            <person name="Yu S."/>
        </authorList>
    </citation>
    <scope>NUCLEOTIDE SEQUENCE</scope>
    <source>
        <strain evidence="1">AGMB02718</strain>
    </source>
</reference>
<comment type="caution">
    <text evidence="1">The sequence shown here is derived from an EMBL/GenBank/DDBJ whole genome shotgun (WGS) entry which is preliminary data.</text>
</comment>
<dbReference type="NCBIfam" id="TIGR01869">
    <property type="entry name" value="casC_Cse4"/>
    <property type="match status" value="1"/>
</dbReference>
<dbReference type="Pfam" id="PF09344">
    <property type="entry name" value="Cas_CT1975"/>
    <property type="match status" value="1"/>
</dbReference>
<gene>
    <name evidence="1" type="primary">cas7e</name>
    <name evidence="1" type="ORF">MUN46_003395</name>
</gene>
<organism evidence="1 2">
    <name type="scientific">Mesosutterella faecium</name>
    <dbReference type="NCBI Taxonomy" id="2925194"/>
    <lineage>
        <taxon>Bacteria</taxon>
        <taxon>Pseudomonadati</taxon>
        <taxon>Pseudomonadota</taxon>
        <taxon>Betaproteobacteria</taxon>
        <taxon>Burkholderiales</taxon>
        <taxon>Sutterellaceae</taxon>
        <taxon>Mesosutterella</taxon>
    </lineage>
</organism>
<name>A0ABT7IKU6_9BURK</name>
<evidence type="ECO:0000313" key="2">
    <source>
        <dbReference type="Proteomes" id="UP001165481"/>
    </source>
</evidence>
<dbReference type="RefSeq" id="WP_243377732.1">
    <property type="nucleotide sequence ID" value="NZ_JAKZJU020000001.1"/>
</dbReference>
<protein>
    <submittedName>
        <fullName evidence="1">Type I-E CRISPR-associated protein Cas7/Cse4/CasC</fullName>
    </submittedName>
</protein>
<proteinExistence type="predicted"/>
<keyword evidence="2" id="KW-1185">Reference proteome</keyword>
<sequence>MNNKYAGEIIEFHILQSFPVTCLNRDDVGSPKTAIIGGVQRARVSSQCWKRQVRMALHDQQKELGIHLGVRTKHVNELISAACCNLGATQDKADKCGQIIGDALTKDTLLFISPAECEAFAKFAKEQNFDIKEDKNLIKSLSAISKKILNKNFDALDIALFGRMVAQAPEIDVQAAASFSHAISTHKSSPEIDFFTALDDLPEEGERGGAHMGTLEFSSATYYRYISLDLGLLANTLGLEDNSNGLMGKAVEAFVKALFIAVPAARQSTQSGACPWDFAKVYIRKGQRMQLSFEQPVKSKDGFLKPSIESLKNNLAKKEKMAGTLFGKKAEFEWGENADYSIDDLISDLQKNL</sequence>
<dbReference type="InterPro" id="IPR010148">
    <property type="entry name" value="CRISPR-assoc_prot_CT1975"/>
</dbReference>
<evidence type="ECO:0000313" key="1">
    <source>
        <dbReference type="EMBL" id="MDL2058993.1"/>
    </source>
</evidence>
<dbReference type="Proteomes" id="UP001165481">
    <property type="component" value="Unassembled WGS sequence"/>
</dbReference>